<reference evidence="1" key="1">
    <citation type="journal article" date="2020" name="J. Proteome Res.">
        <title>Venom Peptide Repertoire of the European Myrmicine Ant Manica rubida: Identification of Insecticidal Toxins.</title>
        <authorList>
            <person name="Touchard A."/>
            <person name="Aili S.R."/>
            <person name="Tene N."/>
            <person name="Barasse V."/>
            <person name="Klopp C."/>
            <person name="Dejean A."/>
            <person name="Kini R.M."/>
            <person name="Mrinalini"/>
            <person name="Coquet L."/>
            <person name="Jouenne T."/>
            <person name="Lefranc B."/>
            <person name="Leprince J."/>
            <person name="Escoubas P."/>
            <person name="Nicholson G.M."/>
            <person name="Treilhou M."/>
            <person name="Bonnafe E."/>
        </authorList>
    </citation>
    <scope>NUCLEOTIDE SEQUENCE</scope>
    <source>
        <tissue evidence="1">Venom gland</tissue>
    </source>
</reference>
<name>A0A6G9KJI8_MANRB</name>
<evidence type="ECO:0000313" key="1">
    <source>
        <dbReference type="EMBL" id="QIQ51448.1"/>
    </source>
</evidence>
<organism evidence="1">
    <name type="scientific">Manica rubida</name>
    <name type="common">European giant red ant</name>
    <dbReference type="NCBI Taxonomy" id="219785"/>
    <lineage>
        <taxon>Eukaryota</taxon>
        <taxon>Metazoa</taxon>
        <taxon>Ecdysozoa</taxon>
        <taxon>Arthropoda</taxon>
        <taxon>Hexapoda</taxon>
        <taxon>Insecta</taxon>
        <taxon>Pterygota</taxon>
        <taxon>Neoptera</taxon>
        <taxon>Endopterygota</taxon>
        <taxon>Hymenoptera</taxon>
        <taxon>Apocrita</taxon>
        <taxon>Aculeata</taxon>
        <taxon>Formicoidea</taxon>
        <taxon>Formicidae</taxon>
        <taxon>Myrmicinae</taxon>
        <taxon>Manica</taxon>
    </lineage>
</organism>
<proteinExistence type="evidence at transcript level"/>
<sequence length="41" mass="4235">MKTIELITIFAMITTLMVTVVIGDPIDSAAIATLQGGTVGK</sequence>
<dbReference type="EMBL" id="MN765038">
    <property type="protein sequence ID" value="QIQ51448.1"/>
    <property type="molecule type" value="mRNA"/>
</dbReference>
<dbReference type="AlphaFoldDB" id="A0A6G9KJI8"/>
<protein>
    <submittedName>
        <fullName evidence="1">U19-MYRTX-Mri1a</fullName>
    </submittedName>
</protein>
<accession>A0A6G9KJI8</accession>